<dbReference type="PANTHER" id="PTHR43451">
    <property type="entry name" value="ACETYLTRANSFERASE (GNAT) FAMILY PROTEIN"/>
    <property type="match status" value="1"/>
</dbReference>
<accession>A0ABW6ICV3</accession>
<name>A0ABW6ICV3_9CYAN</name>
<dbReference type="Proteomes" id="UP001600165">
    <property type="component" value="Unassembled WGS sequence"/>
</dbReference>
<protein>
    <submittedName>
        <fullName evidence="2">GNAT family N-acetyltransferase</fullName>
        <ecNumber evidence="2">2.3.1.-</ecNumber>
    </submittedName>
</protein>
<dbReference type="GO" id="GO:0016746">
    <property type="term" value="F:acyltransferase activity"/>
    <property type="evidence" value="ECO:0007669"/>
    <property type="project" value="UniProtKB-KW"/>
</dbReference>
<dbReference type="InterPro" id="IPR016181">
    <property type="entry name" value="Acyl_CoA_acyltransferase"/>
</dbReference>
<evidence type="ECO:0000259" key="1">
    <source>
        <dbReference type="PROSITE" id="PS51186"/>
    </source>
</evidence>
<dbReference type="SUPFAM" id="SSF55729">
    <property type="entry name" value="Acyl-CoA N-acyltransferases (Nat)"/>
    <property type="match status" value="1"/>
</dbReference>
<dbReference type="InterPro" id="IPR000182">
    <property type="entry name" value="GNAT_dom"/>
</dbReference>
<dbReference type="InterPro" id="IPR052564">
    <property type="entry name" value="N-acetyltrans/Recomb-assoc"/>
</dbReference>
<dbReference type="EMBL" id="JBHZOL010000041">
    <property type="protein sequence ID" value="MFE4105884.1"/>
    <property type="molecule type" value="Genomic_DNA"/>
</dbReference>
<sequence>MNKPPPPLISIRKAQPQDVIQLLRIQADALRTLCSQDYAPEQIEALINRNIRYASRGGSQRETTLVAEVKGMRVGLATLLGSHVSALYVHPHYARQGIGSRLLKALEKIAVNHKVKALGVAASLTARPFYQANGYQVLGTSYITTELGLRIQYIEMRKHLRSTSEAL</sequence>
<evidence type="ECO:0000313" key="2">
    <source>
        <dbReference type="EMBL" id="MFE4105884.1"/>
    </source>
</evidence>
<dbReference type="PANTHER" id="PTHR43451:SF1">
    <property type="entry name" value="ACETYLTRANSFERASE"/>
    <property type="match status" value="1"/>
</dbReference>
<dbReference type="EC" id="2.3.1.-" evidence="2"/>
<dbReference type="PROSITE" id="PS51186">
    <property type="entry name" value="GNAT"/>
    <property type="match status" value="1"/>
</dbReference>
<reference evidence="2 3" key="1">
    <citation type="submission" date="2024-10" db="EMBL/GenBank/DDBJ databases">
        <authorList>
            <person name="Ratan Roy A."/>
            <person name="Morales Sandoval P.H."/>
            <person name="De Los Santos Villalobos S."/>
            <person name="Chakraborty S."/>
            <person name="Mukherjee J."/>
        </authorList>
    </citation>
    <scope>NUCLEOTIDE SEQUENCE [LARGE SCALE GENOMIC DNA]</scope>
    <source>
        <strain evidence="2 3">S1</strain>
    </source>
</reference>
<organism evidence="2 3">
    <name type="scientific">Almyronema epifaneia S1</name>
    <dbReference type="NCBI Taxonomy" id="2991925"/>
    <lineage>
        <taxon>Bacteria</taxon>
        <taxon>Bacillati</taxon>
        <taxon>Cyanobacteriota</taxon>
        <taxon>Cyanophyceae</taxon>
        <taxon>Nodosilineales</taxon>
        <taxon>Nodosilineaceae</taxon>
        <taxon>Almyronema</taxon>
        <taxon>Almyronema epifaneia</taxon>
    </lineage>
</organism>
<comment type="caution">
    <text evidence="2">The sequence shown here is derived from an EMBL/GenBank/DDBJ whole genome shotgun (WGS) entry which is preliminary data.</text>
</comment>
<keyword evidence="2" id="KW-0808">Transferase</keyword>
<gene>
    <name evidence="2" type="ORF">ACFVKH_06330</name>
</gene>
<dbReference type="CDD" id="cd04301">
    <property type="entry name" value="NAT_SF"/>
    <property type="match status" value="1"/>
</dbReference>
<proteinExistence type="predicted"/>
<dbReference type="Pfam" id="PF13673">
    <property type="entry name" value="Acetyltransf_10"/>
    <property type="match status" value="1"/>
</dbReference>
<keyword evidence="3" id="KW-1185">Reference proteome</keyword>
<dbReference type="Gene3D" id="3.40.630.30">
    <property type="match status" value="1"/>
</dbReference>
<evidence type="ECO:0000313" key="3">
    <source>
        <dbReference type="Proteomes" id="UP001600165"/>
    </source>
</evidence>
<keyword evidence="2" id="KW-0012">Acyltransferase</keyword>
<feature type="domain" description="N-acetyltransferase" evidence="1">
    <location>
        <begin position="9"/>
        <end position="161"/>
    </location>
</feature>
<dbReference type="RefSeq" id="WP_377963106.1">
    <property type="nucleotide sequence ID" value="NZ_JBHZOL010000041.1"/>
</dbReference>